<name>A0A0M2F472_9GAMM</name>
<proteinExistence type="predicted"/>
<dbReference type="AlphaFoldDB" id="A0A0M2F472"/>
<dbReference type="OrthoDB" id="6433635at2"/>
<dbReference type="Proteomes" id="UP000029435">
    <property type="component" value="Unassembled WGS sequence"/>
</dbReference>
<gene>
    <name evidence="1" type="ORF">KU74_00280</name>
</gene>
<comment type="caution">
    <text evidence="1">The sequence shown here is derived from an EMBL/GenBank/DDBJ whole genome shotgun (WGS) entry which is preliminary data.</text>
</comment>
<evidence type="ECO:0000313" key="2">
    <source>
        <dbReference type="Proteomes" id="UP000029435"/>
    </source>
</evidence>
<protein>
    <submittedName>
        <fullName evidence="1">Uncharacterized protein</fullName>
    </submittedName>
</protein>
<organism evidence="1 2">
    <name type="scientific">Pectobacterium brasiliense</name>
    <dbReference type="NCBI Taxonomy" id="180957"/>
    <lineage>
        <taxon>Bacteria</taxon>
        <taxon>Pseudomonadati</taxon>
        <taxon>Pseudomonadota</taxon>
        <taxon>Gammaproteobacteria</taxon>
        <taxon>Enterobacterales</taxon>
        <taxon>Pectobacteriaceae</taxon>
        <taxon>Pectobacterium</taxon>
    </lineage>
</organism>
<dbReference type="EMBL" id="JQOD01000001">
    <property type="protein sequence ID" value="KGA34937.1"/>
    <property type="molecule type" value="Genomic_DNA"/>
</dbReference>
<reference evidence="1 2" key="1">
    <citation type="submission" date="2014-08" db="EMBL/GenBank/DDBJ databases">
        <title>Genome sequences of NCPPB Pectobacterium isolates.</title>
        <authorList>
            <person name="Glover R.H."/>
            <person name="Sapp M."/>
            <person name="Elphinstone J."/>
        </authorList>
    </citation>
    <scope>NUCLEOTIDE SEQUENCE [LARGE SCALE GENOMIC DNA]</scope>
    <source>
        <strain evidence="1 2">LMG 21372</strain>
    </source>
</reference>
<sequence>MFISDKKIAAGLIEKSIVLIEQIKAELAVLKTELPQEEYEKCLHVAGHLIYTLTGKVINDISIDHPNLKPDGFTVYVNKDVSEA</sequence>
<dbReference type="RefSeq" id="WP_039311380.1">
    <property type="nucleotide sequence ID" value="NZ_JQOD01000001.1"/>
</dbReference>
<evidence type="ECO:0000313" key="1">
    <source>
        <dbReference type="EMBL" id="KGA34937.1"/>
    </source>
</evidence>
<accession>A0A0M2F472</accession>